<protein>
    <recommendedName>
        <fullName evidence="4">Putative HTH-type transcriptional regulatory protein ASAC_0211</fullName>
    </recommendedName>
</protein>
<dbReference type="FunCoup" id="D9PZY0">
    <property type="interactions" value="1"/>
</dbReference>
<gene>
    <name evidence="6" type="ordered locus">ASAC_0211</name>
</gene>
<keyword evidence="3 4" id="KW-0804">Transcription</keyword>
<dbReference type="AlphaFoldDB" id="D9PZY0"/>
<dbReference type="OrthoDB" id="31424at2157"/>
<sequence length="341" mass="38363">MYEASREFVNRSLYLLAEVGDVIALNYPRNQLKRTVDLALKNKESRVILVKLAYSTSLIGKSEREELKGLSSTLKVNSFIVAERKGDIKLVDGVVYDYEGSKVISVETLINSLEGDLPVIYEDRDNFKVKVNGEKLRQKRELKGYSLGTMARLAKVSRKAIYDYERGSIKPTLDVAERLINELGEDIVASIDIFDPSEEILSGSKPSHGTDFDDQMEVEMVRRLRGLMLDVCHARRAPLDICLSGSNLRALVTISHGGEKPKDFNDKVTNMLRMAKSIKGEGFVVVEPSLRELAKELNEPEKVFTLEEFIDFIGGKVAEKTDSHNWKARNRKDNTGSDNSK</sequence>
<dbReference type="InParanoid" id="D9PZY0"/>
<dbReference type="InterPro" id="IPR020886">
    <property type="entry name" value="MTH_967-like"/>
</dbReference>
<dbReference type="GeneID" id="9498431"/>
<keyword evidence="7" id="KW-1185">Reference proteome</keyword>
<evidence type="ECO:0000256" key="2">
    <source>
        <dbReference type="ARBA" id="ARBA00023125"/>
    </source>
</evidence>
<dbReference type="eggNOG" id="arCOG04152">
    <property type="taxonomic scope" value="Archaea"/>
</dbReference>
<dbReference type="Gene3D" id="1.10.260.40">
    <property type="entry name" value="lambda repressor-like DNA-binding domains"/>
    <property type="match status" value="1"/>
</dbReference>
<evidence type="ECO:0000259" key="5">
    <source>
        <dbReference type="PROSITE" id="PS50943"/>
    </source>
</evidence>
<dbReference type="GO" id="GO:0003700">
    <property type="term" value="F:DNA-binding transcription factor activity"/>
    <property type="evidence" value="ECO:0007669"/>
    <property type="project" value="UniProtKB-UniRule"/>
</dbReference>
<dbReference type="STRING" id="666510.ASAC_0211"/>
<dbReference type="Pfam" id="PF01381">
    <property type="entry name" value="HTH_3"/>
    <property type="match status" value="1"/>
</dbReference>
<dbReference type="EMBL" id="CP001742">
    <property type="protein sequence ID" value="ADL18618.1"/>
    <property type="molecule type" value="Genomic_DNA"/>
</dbReference>
<dbReference type="GO" id="GO:0003677">
    <property type="term" value="F:DNA binding"/>
    <property type="evidence" value="ECO:0007669"/>
    <property type="project" value="UniProtKB-KW"/>
</dbReference>
<feature type="domain" description="HTH cro/C1-type" evidence="5">
    <location>
        <begin position="136"/>
        <end position="194"/>
    </location>
</feature>
<dbReference type="RefSeq" id="WP_013266130.1">
    <property type="nucleotide sequence ID" value="NC_014374.1"/>
</dbReference>
<accession>D9PZY0</accession>
<dbReference type="Proteomes" id="UP000000346">
    <property type="component" value="Chromosome"/>
</dbReference>
<organism evidence="6 7">
    <name type="scientific">Acidilobus saccharovorans (strain DSM 16705 / JCM 18335 / VKM B-2471 / 345-15)</name>
    <dbReference type="NCBI Taxonomy" id="666510"/>
    <lineage>
        <taxon>Archaea</taxon>
        <taxon>Thermoproteota</taxon>
        <taxon>Thermoprotei</taxon>
        <taxon>Acidilobales</taxon>
        <taxon>Acidilobaceae</taxon>
        <taxon>Acidilobus</taxon>
    </lineage>
</organism>
<keyword evidence="2 4" id="KW-0238">DNA-binding</keyword>
<evidence type="ECO:0000256" key="3">
    <source>
        <dbReference type="ARBA" id="ARBA00023163"/>
    </source>
</evidence>
<dbReference type="CDD" id="cd00093">
    <property type="entry name" value="HTH_XRE"/>
    <property type="match status" value="1"/>
</dbReference>
<evidence type="ECO:0000313" key="6">
    <source>
        <dbReference type="EMBL" id="ADL18618.1"/>
    </source>
</evidence>
<dbReference type="HAMAP" id="MF_00584">
    <property type="entry name" value="HTH_type_cro_C1"/>
    <property type="match status" value="1"/>
</dbReference>
<dbReference type="InterPro" id="IPR010982">
    <property type="entry name" value="Lambda_DNA-bd_dom_sf"/>
</dbReference>
<dbReference type="InterPro" id="IPR001387">
    <property type="entry name" value="Cro/C1-type_HTH"/>
</dbReference>
<dbReference type="Pfam" id="PF26553">
    <property type="entry name" value="PDDEXK_19"/>
    <property type="match status" value="1"/>
</dbReference>
<reference evidence="6 7" key="1">
    <citation type="journal article" date="2010" name="Appl. Environ. Microbiol.">
        <title>The genome sequence of the crenarchaeon Acidilobus saccharovorans supports a new order, Acidilobales, and suggests an important ecological role in terrestrial acidic hot springs.</title>
        <authorList>
            <person name="Mardanov A.V."/>
            <person name="Svetlitchnyi V.A."/>
            <person name="Beletsky A.V."/>
            <person name="Prokofeva M.I."/>
            <person name="Bonch-Osmolovskaya E.A."/>
            <person name="Ravin N.V."/>
            <person name="Skryabin K.G."/>
        </authorList>
    </citation>
    <scope>NUCLEOTIDE SEQUENCE [LARGE SCALE GENOMIC DNA]</scope>
    <source>
        <strain evidence="7">DSM 16705 / JCM 18335 / VKM B-2471 / 345-15</strain>
    </source>
</reference>
<evidence type="ECO:0000256" key="4">
    <source>
        <dbReference type="HAMAP-Rule" id="MF_00584"/>
    </source>
</evidence>
<dbReference type="PROSITE" id="PS50943">
    <property type="entry name" value="HTH_CROC1"/>
    <property type="match status" value="1"/>
</dbReference>
<keyword evidence="1 4" id="KW-0805">Transcription regulation</keyword>
<dbReference type="SMART" id="SM00530">
    <property type="entry name" value="HTH_XRE"/>
    <property type="match status" value="1"/>
</dbReference>
<proteinExistence type="inferred from homology"/>
<dbReference type="KEGG" id="asc:ASAC_0211"/>
<evidence type="ECO:0000256" key="1">
    <source>
        <dbReference type="ARBA" id="ARBA00023015"/>
    </source>
</evidence>
<evidence type="ECO:0000313" key="7">
    <source>
        <dbReference type="Proteomes" id="UP000000346"/>
    </source>
</evidence>
<name>D9PZY0_ACIS3</name>
<dbReference type="HOGENOM" id="CLU_075726_1_0_2"/>
<dbReference type="SUPFAM" id="SSF47413">
    <property type="entry name" value="lambda repressor-like DNA-binding domains"/>
    <property type="match status" value="1"/>
</dbReference>
<dbReference type="InterPro" id="IPR059051">
    <property type="entry name" value="MTH_967_PDDEXK"/>
</dbReference>